<proteinExistence type="inferred from homology"/>
<evidence type="ECO:0000256" key="2">
    <source>
        <dbReference type="SAM" id="SignalP"/>
    </source>
</evidence>
<dbReference type="STRING" id="569882.SAMN04490248_1197"/>
<gene>
    <name evidence="3" type="ORF">SAMN04490248_1197</name>
</gene>
<evidence type="ECO:0000313" key="3">
    <source>
        <dbReference type="EMBL" id="SEP00099.1"/>
    </source>
</evidence>
<keyword evidence="4" id="KW-1185">Reference proteome</keyword>
<evidence type="ECO:0000313" key="4">
    <source>
        <dbReference type="Proteomes" id="UP000198893"/>
    </source>
</evidence>
<dbReference type="RefSeq" id="WP_217639316.1">
    <property type="nucleotide sequence ID" value="NZ_FODS01000019.1"/>
</dbReference>
<dbReference type="InterPro" id="IPR042100">
    <property type="entry name" value="Bug_dom1"/>
</dbReference>
<dbReference type="Gene3D" id="3.40.190.150">
    <property type="entry name" value="Bordetella uptake gene, domain 1"/>
    <property type="match status" value="1"/>
</dbReference>
<dbReference type="SUPFAM" id="SSF53850">
    <property type="entry name" value="Periplasmic binding protein-like II"/>
    <property type="match status" value="1"/>
</dbReference>
<dbReference type="PANTHER" id="PTHR42928:SF5">
    <property type="entry name" value="BLR1237 PROTEIN"/>
    <property type="match status" value="1"/>
</dbReference>
<dbReference type="CDD" id="cd07012">
    <property type="entry name" value="PBP2_Bug_TTT"/>
    <property type="match status" value="1"/>
</dbReference>
<comment type="similarity">
    <text evidence="1">Belongs to the UPF0065 (bug) family.</text>
</comment>
<sequence length="317" mass="32932">MKSHIFKLSAAVAGICLGTVAMAEFPERAVTIVVPFSAGGGTDITARVLAGPMADALGTEVVVKNTDGAGGTIGAAATAAARDDGYTVGLLPVGPMTTQPHLRNLPYGPDSFDYVCLAYSAPSAIVVRKDSEFNSLADMIEFGKENPDVLNFGVQAIGSIPHVAGLGLADAAGIDFTYVPYAGSGPTFTAMLDGSVHMFVAHVSFLTTNADQVKSIALLSDERISTASDLKTAGEQGVDMNFPIWGGLVVPKGVDPEVRDKLETACEAGVNSDAFVERMESLGTPVVYMGGDEFESFVRAEFERNDGLLSAAGLKAE</sequence>
<dbReference type="PIRSF" id="PIRSF017082">
    <property type="entry name" value="YflP"/>
    <property type="match status" value="1"/>
</dbReference>
<dbReference type="EMBL" id="FODS01000019">
    <property type="protein sequence ID" value="SEP00099.1"/>
    <property type="molecule type" value="Genomic_DNA"/>
</dbReference>
<dbReference type="Gene3D" id="3.40.190.10">
    <property type="entry name" value="Periplasmic binding protein-like II"/>
    <property type="match status" value="1"/>
</dbReference>
<dbReference type="InterPro" id="IPR005064">
    <property type="entry name" value="BUG"/>
</dbReference>
<dbReference type="Pfam" id="PF03401">
    <property type="entry name" value="TctC"/>
    <property type="match status" value="1"/>
</dbReference>
<organism evidence="3 4">
    <name type="scientific">Salinihabitans flavidus</name>
    <dbReference type="NCBI Taxonomy" id="569882"/>
    <lineage>
        <taxon>Bacteria</taxon>
        <taxon>Pseudomonadati</taxon>
        <taxon>Pseudomonadota</taxon>
        <taxon>Alphaproteobacteria</taxon>
        <taxon>Rhodobacterales</taxon>
        <taxon>Roseobacteraceae</taxon>
        <taxon>Salinihabitans</taxon>
    </lineage>
</organism>
<keyword evidence="2" id="KW-0732">Signal</keyword>
<reference evidence="3 4" key="1">
    <citation type="submission" date="2016-10" db="EMBL/GenBank/DDBJ databases">
        <authorList>
            <person name="de Groot N.N."/>
        </authorList>
    </citation>
    <scope>NUCLEOTIDE SEQUENCE [LARGE SCALE GENOMIC DNA]</scope>
    <source>
        <strain evidence="3 4">DSM 27842</strain>
    </source>
</reference>
<evidence type="ECO:0000256" key="1">
    <source>
        <dbReference type="ARBA" id="ARBA00006987"/>
    </source>
</evidence>
<name>A0A1H8UA42_9RHOB</name>
<dbReference type="AlphaFoldDB" id="A0A1H8UA42"/>
<feature type="chain" id="PRO_5011680429" evidence="2">
    <location>
        <begin position="24"/>
        <end position="317"/>
    </location>
</feature>
<dbReference type="Proteomes" id="UP000198893">
    <property type="component" value="Unassembled WGS sequence"/>
</dbReference>
<keyword evidence="3" id="KW-0675">Receptor</keyword>
<feature type="signal peptide" evidence="2">
    <location>
        <begin position="1"/>
        <end position="23"/>
    </location>
</feature>
<protein>
    <submittedName>
        <fullName evidence="3">Tripartite-type tricarboxylate transporter, receptor component TctC</fullName>
    </submittedName>
</protein>
<accession>A0A1H8UA42</accession>
<dbReference type="PANTHER" id="PTHR42928">
    <property type="entry name" value="TRICARBOXYLATE-BINDING PROTEIN"/>
    <property type="match status" value="1"/>
</dbReference>